<evidence type="ECO:0000313" key="1">
    <source>
        <dbReference type="EMBL" id="OGF65006.1"/>
    </source>
</evidence>
<evidence type="ECO:0000313" key="2">
    <source>
        <dbReference type="Proteomes" id="UP000178943"/>
    </source>
</evidence>
<gene>
    <name evidence="1" type="ORF">A2Y62_14360</name>
</gene>
<dbReference type="EMBL" id="MFGW01000122">
    <property type="protein sequence ID" value="OGF65006.1"/>
    <property type="molecule type" value="Genomic_DNA"/>
</dbReference>
<reference evidence="1 2" key="1">
    <citation type="journal article" date="2016" name="Nat. Commun.">
        <title>Thousands of microbial genomes shed light on interconnected biogeochemical processes in an aquifer system.</title>
        <authorList>
            <person name="Anantharaman K."/>
            <person name="Brown C.T."/>
            <person name="Hug L.A."/>
            <person name="Sharon I."/>
            <person name="Castelle C.J."/>
            <person name="Probst A.J."/>
            <person name="Thomas B.C."/>
            <person name="Singh A."/>
            <person name="Wilkins M.J."/>
            <person name="Karaoz U."/>
            <person name="Brodie E.L."/>
            <person name="Williams K.H."/>
            <person name="Hubbard S.S."/>
            <person name="Banfield J.F."/>
        </authorList>
    </citation>
    <scope>NUCLEOTIDE SEQUENCE [LARGE SCALE GENOMIC DNA]</scope>
</reference>
<dbReference type="STRING" id="1817863.A2Y62_14360"/>
<comment type="caution">
    <text evidence="1">The sequence shown here is derived from an EMBL/GenBank/DDBJ whole genome shotgun (WGS) entry which is preliminary data.</text>
</comment>
<dbReference type="AlphaFoldDB" id="A0A1F5VNM4"/>
<organism evidence="1 2">
    <name type="scientific">Candidatus Fischerbacteria bacterium RBG_13_37_8</name>
    <dbReference type="NCBI Taxonomy" id="1817863"/>
    <lineage>
        <taxon>Bacteria</taxon>
        <taxon>Candidatus Fischeribacteriota</taxon>
    </lineage>
</organism>
<name>A0A1F5VNM4_9BACT</name>
<accession>A0A1F5VNM4</accession>
<proteinExistence type="predicted"/>
<protein>
    <submittedName>
        <fullName evidence="1">Uncharacterized protein</fullName>
    </submittedName>
</protein>
<dbReference type="Proteomes" id="UP000178943">
    <property type="component" value="Unassembled WGS sequence"/>
</dbReference>
<sequence>MRSFASVIPLIDTIFINNHAIILFASIQTFPIPYLCVLCGSNFFEKNWIDSCLIILTWH</sequence>